<evidence type="ECO:0000313" key="1">
    <source>
        <dbReference type="EMBL" id="GBM26458.1"/>
    </source>
</evidence>
<proteinExistence type="predicted"/>
<dbReference type="AlphaFoldDB" id="A0A4Y2EEG9"/>
<sequence>MLSVSHYTYLHSGLDFLQHIVQHGRCYGGISISNASSKILQCRRKGRIYLPFMCPYKKKSNGVKSGERGSLYETTIPDDLILECLH</sequence>
<reference evidence="1 2" key="1">
    <citation type="journal article" date="2019" name="Sci. Rep.">
        <title>Orb-weaving spider Araneus ventricosus genome elucidates the spidroin gene catalogue.</title>
        <authorList>
            <person name="Kono N."/>
            <person name="Nakamura H."/>
            <person name="Ohtoshi R."/>
            <person name="Moran D.A.P."/>
            <person name="Shinohara A."/>
            <person name="Yoshida Y."/>
            <person name="Fujiwara M."/>
            <person name="Mori M."/>
            <person name="Tomita M."/>
            <person name="Arakawa K."/>
        </authorList>
    </citation>
    <scope>NUCLEOTIDE SEQUENCE [LARGE SCALE GENOMIC DNA]</scope>
</reference>
<gene>
    <name evidence="1" type="ORF">AVEN_126958_1</name>
</gene>
<organism evidence="1 2">
    <name type="scientific">Araneus ventricosus</name>
    <name type="common">Orbweaver spider</name>
    <name type="synonym">Epeira ventricosa</name>
    <dbReference type="NCBI Taxonomy" id="182803"/>
    <lineage>
        <taxon>Eukaryota</taxon>
        <taxon>Metazoa</taxon>
        <taxon>Ecdysozoa</taxon>
        <taxon>Arthropoda</taxon>
        <taxon>Chelicerata</taxon>
        <taxon>Arachnida</taxon>
        <taxon>Araneae</taxon>
        <taxon>Araneomorphae</taxon>
        <taxon>Entelegynae</taxon>
        <taxon>Araneoidea</taxon>
        <taxon>Araneidae</taxon>
        <taxon>Araneus</taxon>
    </lineage>
</organism>
<evidence type="ECO:0000313" key="2">
    <source>
        <dbReference type="Proteomes" id="UP000499080"/>
    </source>
</evidence>
<comment type="caution">
    <text evidence="1">The sequence shown here is derived from an EMBL/GenBank/DDBJ whole genome shotgun (WGS) entry which is preliminary data.</text>
</comment>
<protein>
    <submittedName>
        <fullName evidence="1">Uncharacterized protein</fullName>
    </submittedName>
</protein>
<dbReference type="Proteomes" id="UP000499080">
    <property type="component" value="Unassembled WGS sequence"/>
</dbReference>
<keyword evidence="2" id="KW-1185">Reference proteome</keyword>
<accession>A0A4Y2EEG9</accession>
<dbReference type="EMBL" id="BGPR01000560">
    <property type="protein sequence ID" value="GBM26458.1"/>
    <property type="molecule type" value="Genomic_DNA"/>
</dbReference>
<name>A0A4Y2EEG9_ARAVE</name>